<dbReference type="InterPro" id="IPR000524">
    <property type="entry name" value="Tscrpt_reg_HTH_GntR"/>
</dbReference>
<evidence type="ECO:0000259" key="4">
    <source>
        <dbReference type="PROSITE" id="PS50949"/>
    </source>
</evidence>
<dbReference type="SMART" id="SM00345">
    <property type="entry name" value="HTH_GNTR"/>
    <property type="match status" value="1"/>
</dbReference>
<dbReference type="InterPro" id="IPR036390">
    <property type="entry name" value="WH_DNA-bd_sf"/>
</dbReference>
<dbReference type="SUPFAM" id="SSF46785">
    <property type="entry name" value="Winged helix' DNA-binding domain"/>
    <property type="match status" value="1"/>
</dbReference>
<proteinExistence type="predicted"/>
<keyword evidence="1" id="KW-0805">Transcription regulation</keyword>
<dbReference type="Gene3D" id="1.10.287.100">
    <property type="match status" value="1"/>
</dbReference>
<keyword evidence="6" id="KW-1185">Reference proteome</keyword>
<accession>A0A3D9KZC8</accession>
<dbReference type="PANTHER" id="PTHR38445">
    <property type="entry name" value="HTH-TYPE TRANSCRIPTIONAL REPRESSOR YTRA"/>
    <property type="match status" value="1"/>
</dbReference>
<reference evidence="5 6" key="1">
    <citation type="submission" date="2018-07" db="EMBL/GenBank/DDBJ databases">
        <title>Genomic Encyclopedia of Type Strains, Phase IV (KMG-IV): sequencing the most valuable type-strain genomes for metagenomic binning, comparative biology and taxonomic classification.</title>
        <authorList>
            <person name="Goeker M."/>
        </authorList>
    </citation>
    <scope>NUCLEOTIDE SEQUENCE [LARGE SCALE GENOMIC DNA]</scope>
    <source>
        <strain evidence="5 6">DSM 4134</strain>
    </source>
</reference>
<evidence type="ECO:0000256" key="3">
    <source>
        <dbReference type="ARBA" id="ARBA00023163"/>
    </source>
</evidence>
<evidence type="ECO:0000256" key="2">
    <source>
        <dbReference type="ARBA" id="ARBA00023125"/>
    </source>
</evidence>
<gene>
    <name evidence="5" type="ORF">C7460_12177</name>
</gene>
<dbReference type="GO" id="GO:0003677">
    <property type="term" value="F:DNA binding"/>
    <property type="evidence" value="ECO:0007669"/>
    <property type="project" value="UniProtKB-KW"/>
</dbReference>
<dbReference type="Gene3D" id="1.10.10.10">
    <property type="entry name" value="Winged helix-like DNA-binding domain superfamily/Winged helix DNA-binding domain"/>
    <property type="match status" value="1"/>
</dbReference>
<protein>
    <submittedName>
        <fullName evidence="5">DNA-binding transcriptional regulator YhcF (GntR family)</fullName>
    </submittedName>
</protein>
<dbReference type="AlphaFoldDB" id="A0A3D9KZC8"/>
<dbReference type="RefSeq" id="WP_317127707.1">
    <property type="nucleotide sequence ID" value="NZ_QREG01000021.1"/>
</dbReference>
<dbReference type="PANTHER" id="PTHR38445:SF10">
    <property type="entry name" value="GNTR-FAMILY TRANSCRIPTIONAL REGULATOR"/>
    <property type="match status" value="1"/>
</dbReference>
<dbReference type="GO" id="GO:0003700">
    <property type="term" value="F:DNA-binding transcription factor activity"/>
    <property type="evidence" value="ECO:0007669"/>
    <property type="project" value="InterPro"/>
</dbReference>
<sequence>MASDLSGAKRTGGIAMEFKDNQAIYLQIADLFCENILSGKWKPGDRIPSVREMAVTIEVNPNTVMRTFTYLQEKAIIFNKRGIGYFVSEDGFQKTKELKKKDFIEQELPEVFKTMDLLGMGLDDLQNLYELYLKEADS</sequence>
<evidence type="ECO:0000313" key="6">
    <source>
        <dbReference type="Proteomes" id="UP000256779"/>
    </source>
</evidence>
<evidence type="ECO:0000256" key="1">
    <source>
        <dbReference type="ARBA" id="ARBA00023015"/>
    </source>
</evidence>
<organism evidence="5 6">
    <name type="scientific">Marinoscillum furvescens DSM 4134</name>
    <dbReference type="NCBI Taxonomy" id="1122208"/>
    <lineage>
        <taxon>Bacteria</taxon>
        <taxon>Pseudomonadati</taxon>
        <taxon>Bacteroidota</taxon>
        <taxon>Cytophagia</taxon>
        <taxon>Cytophagales</taxon>
        <taxon>Reichenbachiellaceae</taxon>
        <taxon>Marinoscillum</taxon>
    </lineage>
</organism>
<comment type="caution">
    <text evidence="5">The sequence shown here is derived from an EMBL/GenBank/DDBJ whole genome shotgun (WGS) entry which is preliminary data.</text>
</comment>
<dbReference type="CDD" id="cd07377">
    <property type="entry name" value="WHTH_GntR"/>
    <property type="match status" value="1"/>
</dbReference>
<keyword evidence="3" id="KW-0804">Transcription</keyword>
<dbReference type="Proteomes" id="UP000256779">
    <property type="component" value="Unassembled WGS sequence"/>
</dbReference>
<evidence type="ECO:0000313" key="5">
    <source>
        <dbReference type="EMBL" id="RED94390.1"/>
    </source>
</evidence>
<dbReference type="PROSITE" id="PS50949">
    <property type="entry name" value="HTH_GNTR"/>
    <property type="match status" value="1"/>
</dbReference>
<dbReference type="EMBL" id="QREG01000021">
    <property type="protein sequence ID" value="RED94390.1"/>
    <property type="molecule type" value="Genomic_DNA"/>
</dbReference>
<dbReference type="InterPro" id="IPR036388">
    <property type="entry name" value="WH-like_DNA-bd_sf"/>
</dbReference>
<dbReference type="Pfam" id="PF00392">
    <property type="entry name" value="GntR"/>
    <property type="match status" value="1"/>
</dbReference>
<name>A0A3D9KZC8_MARFU</name>
<feature type="domain" description="HTH gntR-type" evidence="4">
    <location>
        <begin position="22"/>
        <end position="90"/>
    </location>
</feature>
<keyword evidence="2 5" id="KW-0238">DNA-binding</keyword>